<dbReference type="GeneID" id="63749109"/>
<dbReference type="RefSeq" id="XP_040695604.1">
    <property type="nucleotide sequence ID" value="XM_040833261.1"/>
</dbReference>
<dbReference type="GO" id="GO:0005794">
    <property type="term" value="C:Golgi apparatus"/>
    <property type="evidence" value="ECO:0007669"/>
    <property type="project" value="TreeGrafter"/>
</dbReference>
<dbReference type="InterPro" id="IPR000462">
    <property type="entry name" value="CDP-OH_P_trans"/>
</dbReference>
<organism evidence="10 11">
    <name type="scientific">Aspergillus wentii DTO 134E9</name>
    <dbReference type="NCBI Taxonomy" id="1073089"/>
    <lineage>
        <taxon>Eukaryota</taxon>
        <taxon>Fungi</taxon>
        <taxon>Dikarya</taxon>
        <taxon>Ascomycota</taxon>
        <taxon>Pezizomycotina</taxon>
        <taxon>Eurotiomycetes</taxon>
        <taxon>Eurotiomycetidae</taxon>
        <taxon>Eurotiales</taxon>
        <taxon>Aspergillaceae</taxon>
        <taxon>Aspergillus</taxon>
        <taxon>Aspergillus subgen. Cremei</taxon>
    </lineage>
</organism>
<sequence>MPQDEETENIFLFIPNLIGYARILFVIASLWYMPLHPFTCCTLYSISCLLDAFDGAAARRFNQTTRFGAILDMVIDRCTTACLCVFLAGAFPKWGIVFQGLISLDMASHYAHMFATAMGGQSHKEIDERLWVLRVYYSNTFVF</sequence>
<keyword evidence="7" id="KW-1208">Phospholipid metabolism</keyword>
<dbReference type="GO" id="GO:0006661">
    <property type="term" value="P:phosphatidylinositol biosynthetic process"/>
    <property type="evidence" value="ECO:0007669"/>
    <property type="project" value="TreeGrafter"/>
</dbReference>
<feature type="transmembrane region" description="Helical" evidence="9">
    <location>
        <begin position="12"/>
        <end position="33"/>
    </location>
</feature>
<dbReference type="VEuPathDB" id="FungiDB:ASPWEDRAFT_293568"/>
<keyword evidence="11" id="KW-1185">Reference proteome</keyword>
<keyword evidence="2 8" id="KW-0808">Transferase</keyword>
<evidence type="ECO:0000256" key="7">
    <source>
        <dbReference type="ARBA" id="ARBA00023264"/>
    </source>
</evidence>
<evidence type="ECO:0000256" key="2">
    <source>
        <dbReference type="ARBA" id="ARBA00022679"/>
    </source>
</evidence>
<dbReference type="PANTHER" id="PTHR15362:SF4">
    <property type="entry name" value="CDP-DIACYLGLYCEROL--INOSITOL 3-PHOSPHATIDYLTRANSFERASE"/>
    <property type="match status" value="1"/>
</dbReference>
<keyword evidence="5" id="KW-0443">Lipid metabolism</keyword>
<dbReference type="Proteomes" id="UP000184383">
    <property type="component" value="Unassembled WGS sequence"/>
</dbReference>
<reference evidence="11" key="1">
    <citation type="journal article" date="2017" name="Genome Biol.">
        <title>Comparative genomics reveals high biological diversity and specific adaptations in the industrially and medically important fungal genus Aspergillus.</title>
        <authorList>
            <person name="de Vries R.P."/>
            <person name="Riley R."/>
            <person name="Wiebenga A."/>
            <person name="Aguilar-Osorio G."/>
            <person name="Amillis S."/>
            <person name="Uchima C.A."/>
            <person name="Anderluh G."/>
            <person name="Asadollahi M."/>
            <person name="Askin M."/>
            <person name="Barry K."/>
            <person name="Battaglia E."/>
            <person name="Bayram O."/>
            <person name="Benocci T."/>
            <person name="Braus-Stromeyer S.A."/>
            <person name="Caldana C."/>
            <person name="Canovas D."/>
            <person name="Cerqueira G.C."/>
            <person name="Chen F."/>
            <person name="Chen W."/>
            <person name="Choi C."/>
            <person name="Clum A."/>
            <person name="Dos Santos R.A."/>
            <person name="Damasio A.R."/>
            <person name="Diallinas G."/>
            <person name="Emri T."/>
            <person name="Fekete E."/>
            <person name="Flipphi M."/>
            <person name="Freyberg S."/>
            <person name="Gallo A."/>
            <person name="Gournas C."/>
            <person name="Habgood R."/>
            <person name="Hainaut M."/>
            <person name="Harispe M.L."/>
            <person name="Henrissat B."/>
            <person name="Hilden K.S."/>
            <person name="Hope R."/>
            <person name="Hossain A."/>
            <person name="Karabika E."/>
            <person name="Karaffa L."/>
            <person name="Karanyi Z."/>
            <person name="Krasevec N."/>
            <person name="Kuo A."/>
            <person name="Kusch H."/>
            <person name="LaButti K."/>
            <person name="Lagendijk E.L."/>
            <person name="Lapidus A."/>
            <person name="Levasseur A."/>
            <person name="Lindquist E."/>
            <person name="Lipzen A."/>
            <person name="Logrieco A.F."/>
            <person name="MacCabe A."/>
            <person name="Maekelae M.R."/>
            <person name="Malavazi I."/>
            <person name="Melin P."/>
            <person name="Meyer V."/>
            <person name="Mielnichuk N."/>
            <person name="Miskei M."/>
            <person name="Molnar A.P."/>
            <person name="Mule G."/>
            <person name="Ngan C.Y."/>
            <person name="Orejas M."/>
            <person name="Orosz E."/>
            <person name="Ouedraogo J.P."/>
            <person name="Overkamp K.M."/>
            <person name="Park H.-S."/>
            <person name="Perrone G."/>
            <person name="Piumi F."/>
            <person name="Punt P.J."/>
            <person name="Ram A.F."/>
            <person name="Ramon A."/>
            <person name="Rauscher S."/>
            <person name="Record E."/>
            <person name="Riano-Pachon D.M."/>
            <person name="Robert V."/>
            <person name="Roehrig J."/>
            <person name="Ruller R."/>
            <person name="Salamov A."/>
            <person name="Salih N.S."/>
            <person name="Samson R.A."/>
            <person name="Sandor E."/>
            <person name="Sanguinetti M."/>
            <person name="Schuetze T."/>
            <person name="Sepcic K."/>
            <person name="Shelest E."/>
            <person name="Sherlock G."/>
            <person name="Sophianopoulou V."/>
            <person name="Squina F.M."/>
            <person name="Sun H."/>
            <person name="Susca A."/>
            <person name="Todd R.B."/>
            <person name="Tsang A."/>
            <person name="Unkles S.E."/>
            <person name="van de Wiele N."/>
            <person name="van Rossen-Uffink D."/>
            <person name="Oliveira J.V."/>
            <person name="Vesth T.C."/>
            <person name="Visser J."/>
            <person name="Yu J.-H."/>
            <person name="Zhou M."/>
            <person name="Andersen M.R."/>
            <person name="Archer D.B."/>
            <person name="Baker S.E."/>
            <person name="Benoit I."/>
            <person name="Brakhage A.A."/>
            <person name="Braus G.H."/>
            <person name="Fischer R."/>
            <person name="Frisvad J.C."/>
            <person name="Goldman G.H."/>
            <person name="Houbraken J."/>
            <person name="Oakley B."/>
            <person name="Pocsi I."/>
            <person name="Scazzocchio C."/>
            <person name="Seiboth B."/>
            <person name="vanKuyk P.A."/>
            <person name="Wortman J."/>
            <person name="Dyer P.S."/>
            <person name="Grigoriev I.V."/>
        </authorList>
    </citation>
    <scope>NUCLEOTIDE SEQUENCE [LARGE SCALE GENOMIC DNA]</scope>
    <source>
        <strain evidence="11">DTO 134E9</strain>
    </source>
</reference>
<comment type="subcellular location">
    <subcellularLocation>
        <location evidence="1">Membrane</location>
        <topology evidence="1">Multi-pass membrane protein</topology>
    </subcellularLocation>
</comment>
<comment type="similarity">
    <text evidence="8">Belongs to the CDP-alcohol phosphatidyltransferase class-I family.</text>
</comment>
<proteinExistence type="inferred from homology"/>
<keyword evidence="4 9" id="KW-1133">Transmembrane helix</keyword>
<dbReference type="Pfam" id="PF01066">
    <property type="entry name" value="CDP-OH_P_transf"/>
    <property type="match status" value="1"/>
</dbReference>
<gene>
    <name evidence="10" type="ORF">ASPWEDRAFT_293568</name>
</gene>
<dbReference type="OrthoDB" id="10251079at2759"/>
<keyword evidence="6 9" id="KW-0472">Membrane</keyword>
<evidence type="ECO:0000313" key="11">
    <source>
        <dbReference type="Proteomes" id="UP000184383"/>
    </source>
</evidence>
<dbReference type="InterPro" id="IPR048254">
    <property type="entry name" value="CDP_ALCOHOL_P_TRANSF_CS"/>
</dbReference>
<accession>A0A1L9S439</accession>
<evidence type="ECO:0000256" key="3">
    <source>
        <dbReference type="ARBA" id="ARBA00022692"/>
    </source>
</evidence>
<dbReference type="AlphaFoldDB" id="A0A1L9S439"/>
<evidence type="ECO:0000313" key="10">
    <source>
        <dbReference type="EMBL" id="OJJ41928.1"/>
    </source>
</evidence>
<evidence type="ECO:0000256" key="9">
    <source>
        <dbReference type="SAM" id="Phobius"/>
    </source>
</evidence>
<protein>
    <recommendedName>
        <fullName evidence="12">CDP-diacylglycerol--inositol 3-phosphatidyltransferase</fullName>
    </recommendedName>
</protein>
<dbReference type="PANTHER" id="PTHR15362">
    <property type="entry name" value="PHOSPHATIDYLINOSITOL SYNTHASE"/>
    <property type="match status" value="1"/>
</dbReference>
<dbReference type="PROSITE" id="PS00379">
    <property type="entry name" value="CDP_ALCOHOL_P_TRANSF"/>
    <property type="match status" value="1"/>
</dbReference>
<dbReference type="STRING" id="1073089.A0A1L9S439"/>
<evidence type="ECO:0000256" key="5">
    <source>
        <dbReference type="ARBA" id="ARBA00023098"/>
    </source>
</evidence>
<evidence type="ECO:0008006" key="12">
    <source>
        <dbReference type="Google" id="ProtNLM"/>
    </source>
</evidence>
<evidence type="ECO:0000256" key="8">
    <source>
        <dbReference type="RuleBase" id="RU003750"/>
    </source>
</evidence>
<dbReference type="InterPro" id="IPR043130">
    <property type="entry name" value="CDP-OH_PTrfase_TM_dom"/>
</dbReference>
<dbReference type="GO" id="GO:0016020">
    <property type="term" value="C:membrane"/>
    <property type="evidence" value="ECO:0007669"/>
    <property type="project" value="UniProtKB-SubCell"/>
</dbReference>
<evidence type="ECO:0000256" key="6">
    <source>
        <dbReference type="ARBA" id="ARBA00023136"/>
    </source>
</evidence>
<evidence type="ECO:0000256" key="4">
    <source>
        <dbReference type="ARBA" id="ARBA00022989"/>
    </source>
</evidence>
<name>A0A1L9S439_ASPWE</name>
<keyword evidence="3 9" id="KW-0812">Transmembrane</keyword>
<dbReference type="EMBL" id="KV878209">
    <property type="protein sequence ID" value="OJJ41928.1"/>
    <property type="molecule type" value="Genomic_DNA"/>
</dbReference>
<dbReference type="GO" id="GO:0003881">
    <property type="term" value="F:CDP-diacylglycerol-inositol 3-phosphatidyltransferase activity"/>
    <property type="evidence" value="ECO:0007669"/>
    <property type="project" value="TreeGrafter"/>
</dbReference>
<dbReference type="Gene3D" id="1.20.120.1760">
    <property type="match status" value="1"/>
</dbReference>
<evidence type="ECO:0000256" key="1">
    <source>
        <dbReference type="ARBA" id="ARBA00004141"/>
    </source>
</evidence>